<protein>
    <recommendedName>
        <fullName evidence="4">TEA domain-containing protein</fullName>
    </recommendedName>
</protein>
<dbReference type="EMBL" id="JARJCW010000011">
    <property type="protein sequence ID" value="KAJ7219236.1"/>
    <property type="molecule type" value="Genomic_DNA"/>
</dbReference>
<evidence type="ECO:0000256" key="1">
    <source>
        <dbReference type="ARBA" id="ARBA00008421"/>
    </source>
</evidence>
<reference evidence="5" key="1">
    <citation type="submission" date="2023-03" db="EMBL/GenBank/DDBJ databases">
        <title>Massive genome expansion in bonnet fungi (Mycena s.s.) driven by repeated elements and novel gene families across ecological guilds.</title>
        <authorList>
            <consortium name="Lawrence Berkeley National Laboratory"/>
            <person name="Harder C.B."/>
            <person name="Miyauchi S."/>
            <person name="Viragh M."/>
            <person name="Kuo A."/>
            <person name="Thoen E."/>
            <person name="Andreopoulos B."/>
            <person name="Lu D."/>
            <person name="Skrede I."/>
            <person name="Drula E."/>
            <person name="Henrissat B."/>
            <person name="Morin E."/>
            <person name="Kohler A."/>
            <person name="Barry K."/>
            <person name="LaButti K."/>
            <person name="Morin E."/>
            <person name="Salamov A."/>
            <person name="Lipzen A."/>
            <person name="Mereny Z."/>
            <person name="Hegedus B."/>
            <person name="Baldrian P."/>
            <person name="Stursova M."/>
            <person name="Weitz H."/>
            <person name="Taylor A."/>
            <person name="Grigoriev I.V."/>
            <person name="Nagy L.G."/>
            <person name="Martin F."/>
            <person name="Kauserud H."/>
        </authorList>
    </citation>
    <scope>NUCLEOTIDE SEQUENCE</scope>
    <source>
        <strain evidence="5">9144</strain>
    </source>
</reference>
<comment type="caution">
    <text evidence="5">The sequence shown here is derived from an EMBL/GenBank/DDBJ whole genome shotgun (WGS) entry which is preliminary data.</text>
</comment>
<sequence length="470" mass="51295">MSLSPPVDGRQQPQPPSTSKSLTPQRKHRKLLKDGSGTAVWPESIEAIFVQGLRAYWDSPWATYSRGRSRWRNQFLVDYLQSLGITRTKKQVASHIQVLRNMWKGEPEYQLVAGGEELFQDPVKVEDTHLLTIDHDHDEDDASSLSNSPPEYLTEFPPSPAETSPMFPGPGLSYSPSSPISSIPDIESPPNTITNLAAPYPYAVNQKPYPADYPAAYSQPNITSIAPVGYLNRITSLTLLAEGMTPFMVSIDKLLPPTPSPTHTPPLALRLRLSIPPVEDPRAPVAFQGFFASVRLAAVWSTHAKIITRVYDPASRCVATEVAALLASNIDLGIVVADLPESSLTRARWFDPNTQATITQHLVVDDATLLVVTYELDQRTGQALPSVEFVSFQKYASSEVRASAGNGFVAPAYAQAQPPSMYPSPPVAPAPLQTYSPNGYYVSQHMYAQHGHQHSPSSTSSLSAALTPVS</sequence>
<accession>A0AAD6YFU8</accession>
<dbReference type="Pfam" id="PF01285">
    <property type="entry name" value="TEA"/>
    <property type="match status" value="1"/>
</dbReference>
<dbReference type="Proteomes" id="UP001219525">
    <property type="component" value="Unassembled WGS sequence"/>
</dbReference>
<feature type="DNA-binding region" description="TEA" evidence="2">
    <location>
        <begin position="34"/>
        <end position="106"/>
    </location>
</feature>
<evidence type="ECO:0000256" key="3">
    <source>
        <dbReference type="SAM" id="MobiDB-lite"/>
    </source>
</evidence>
<dbReference type="GO" id="GO:0003700">
    <property type="term" value="F:DNA-binding transcription factor activity"/>
    <property type="evidence" value="ECO:0007669"/>
    <property type="project" value="InterPro"/>
</dbReference>
<dbReference type="InterPro" id="IPR000818">
    <property type="entry name" value="TEA/ATTS_dom"/>
</dbReference>
<dbReference type="PROSITE" id="PS51088">
    <property type="entry name" value="TEA_2"/>
    <property type="match status" value="1"/>
</dbReference>
<dbReference type="SMART" id="SM00426">
    <property type="entry name" value="TEA"/>
    <property type="match status" value="1"/>
</dbReference>
<evidence type="ECO:0000259" key="4">
    <source>
        <dbReference type="PROSITE" id="PS51088"/>
    </source>
</evidence>
<dbReference type="AlphaFoldDB" id="A0AAD6YFU8"/>
<name>A0AAD6YFU8_9AGAR</name>
<comment type="similarity">
    <text evidence="1">Belongs to the TEC1 family.</text>
</comment>
<dbReference type="InterPro" id="IPR038096">
    <property type="entry name" value="TEA/ATTS_sf"/>
</dbReference>
<organism evidence="5 6">
    <name type="scientific">Mycena pura</name>
    <dbReference type="NCBI Taxonomy" id="153505"/>
    <lineage>
        <taxon>Eukaryota</taxon>
        <taxon>Fungi</taxon>
        <taxon>Dikarya</taxon>
        <taxon>Basidiomycota</taxon>
        <taxon>Agaricomycotina</taxon>
        <taxon>Agaricomycetes</taxon>
        <taxon>Agaricomycetidae</taxon>
        <taxon>Agaricales</taxon>
        <taxon>Marasmiineae</taxon>
        <taxon>Mycenaceae</taxon>
        <taxon>Mycena</taxon>
    </lineage>
</organism>
<feature type="region of interest" description="Disordered" evidence="3">
    <location>
        <begin position="1"/>
        <end position="34"/>
    </location>
</feature>
<feature type="compositionally biased region" description="Low complexity" evidence="3">
    <location>
        <begin position="455"/>
        <end position="470"/>
    </location>
</feature>
<proteinExistence type="inferred from homology"/>
<dbReference type="Gene3D" id="6.10.20.40">
    <property type="entry name" value="TEA/ATTS domain"/>
    <property type="match status" value="1"/>
</dbReference>
<evidence type="ECO:0000313" key="5">
    <source>
        <dbReference type="EMBL" id="KAJ7219236.1"/>
    </source>
</evidence>
<keyword evidence="6" id="KW-1185">Reference proteome</keyword>
<evidence type="ECO:0000313" key="6">
    <source>
        <dbReference type="Proteomes" id="UP001219525"/>
    </source>
</evidence>
<feature type="region of interest" description="Disordered" evidence="3">
    <location>
        <begin position="137"/>
        <end position="164"/>
    </location>
</feature>
<evidence type="ECO:0000256" key="2">
    <source>
        <dbReference type="PROSITE-ProRule" id="PRU00505"/>
    </source>
</evidence>
<feature type="domain" description="TEA" evidence="4">
    <location>
        <begin position="34"/>
        <end position="106"/>
    </location>
</feature>
<feature type="region of interest" description="Disordered" evidence="3">
    <location>
        <begin position="448"/>
        <end position="470"/>
    </location>
</feature>
<gene>
    <name evidence="5" type="ORF">GGX14DRAFT_560341</name>
</gene>